<feature type="compositionally biased region" description="Polar residues" evidence="4">
    <location>
        <begin position="597"/>
        <end position="612"/>
    </location>
</feature>
<organism evidence="5">
    <name type="scientific">Eucalyptus grandis</name>
    <name type="common">Flooded gum</name>
    <dbReference type="NCBI Taxonomy" id="71139"/>
    <lineage>
        <taxon>Eukaryota</taxon>
        <taxon>Viridiplantae</taxon>
        <taxon>Streptophyta</taxon>
        <taxon>Embryophyta</taxon>
        <taxon>Tracheophyta</taxon>
        <taxon>Spermatophyta</taxon>
        <taxon>Magnoliopsida</taxon>
        <taxon>eudicotyledons</taxon>
        <taxon>Gunneridae</taxon>
        <taxon>Pentapetalae</taxon>
        <taxon>rosids</taxon>
        <taxon>malvids</taxon>
        <taxon>Myrtales</taxon>
        <taxon>Myrtaceae</taxon>
        <taxon>Myrtoideae</taxon>
        <taxon>Eucalypteae</taxon>
        <taxon>Eucalyptus</taxon>
    </lineage>
</organism>
<comment type="similarity">
    <text evidence="1">Belongs to the WEB family.</text>
</comment>
<accession>A0A059BUI7</accession>
<dbReference type="KEGG" id="egr:104449673"/>
<dbReference type="Pfam" id="PF05701">
    <property type="entry name" value="WEMBL"/>
    <property type="match status" value="1"/>
</dbReference>
<evidence type="ECO:0000313" key="5">
    <source>
        <dbReference type="EMBL" id="KCW69300.1"/>
    </source>
</evidence>
<proteinExistence type="inferred from homology"/>
<evidence type="ECO:0000256" key="2">
    <source>
        <dbReference type="ARBA" id="ARBA00023054"/>
    </source>
</evidence>
<dbReference type="PANTHER" id="PTHR32054">
    <property type="entry name" value="HEAVY CHAIN, PUTATIVE, EXPRESSED-RELATED-RELATED"/>
    <property type="match status" value="1"/>
</dbReference>
<dbReference type="OMA" id="KRCVIAE"/>
<reference evidence="5" key="1">
    <citation type="submission" date="2013-07" db="EMBL/GenBank/DDBJ databases">
        <title>The genome of Eucalyptus grandis.</title>
        <authorList>
            <person name="Schmutz J."/>
            <person name="Hayes R."/>
            <person name="Myburg A."/>
            <person name="Tuskan G."/>
            <person name="Grattapaglia D."/>
            <person name="Rokhsar D.S."/>
        </authorList>
    </citation>
    <scope>NUCLEOTIDE SEQUENCE</scope>
    <source>
        <tissue evidence="5">Leaf extractions</tissue>
    </source>
</reference>
<dbReference type="InParanoid" id="A0A059BUI7"/>
<dbReference type="OrthoDB" id="685331at2759"/>
<dbReference type="STRING" id="71139.A0A059BUI7"/>
<dbReference type="InterPro" id="IPR008545">
    <property type="entry name" value="Web"/>
</dbReference>
<dbReference type="Gramene" id="KCW69300">
    <property type="protein sequence ID" value="KCW69300"/>
    <property type="gene ID" value="EUGRSUZ_F02791"/>
</dbReference>
<feature type="region of interest" description="Disordered" evidence="4">
    <location>
        <begin position="557"/>
        <end position="641"/>
    </location>
</feature>
<keyword evidence="2 3" id="KW-0175">Coiled coil</keyword>
<evidence type="ECO:0008006" key="6">
    <source>
        <dbReference type="Google" id="ProtNLM"/>
    </source>
</evidence>
<dbReference type="GO" id="GO:0009903">
    <property type="term" value="P:chloroplast avoidance movement"/>
    <property type="evidence" value="ECO:0000318"/>
    <property type="project" value="GO_Central"/>
</dbReference>
<name>A0A059BUI7_EUCGR</name>
<feature type="coiled-coil region" evidence="3">
    <location>
        <begin position="59"/>
        <end position="190"/>
    </location>
</feature>
<dbReference type="FunCoup" id="A0A059BUI7">
    <property type="interactions" value="732"/>
</dbReference>
<feature type="compositionally biased region" description="Polar residues" evidence="4">
    <location>
        <begin position="35"/>
        <end position="47"/>
    </location>
</feature>
<feature type="coiled-coil region" evidence="3">
    <location>
        <begin position="288"/>
        <end position="466"/>
    </location>
</feature>
<evidence type="ECO:0000256" key="3">
    <source>
        <dbReference type="SAM" id="Coils"/>
    </source>
</evidence>
<dbReference type="EMBL" id="KK198758">
    <property type="protein sequence ID" value="KCW69300.1"/>
    <property type="molecule type" value="Genomic_DNA"/>
</dbReference>
<sequence length="641" mass="73142">MERRELGGDRNIGSVKAAINMYGERILESSGPALRNTQKNYPENSSSRAKELLLAKKDITRYRERRRNAQSTRAEAETELSEAMSKVKNLKAMAEASNSNAKSQLREFNKRTRPQALQGVRMKEKSRYEEVMRELEHVKQELSKLKLDVASVLDEKSRAEKEVEASSSKMRSYTSSAEALRKEIEEVGEEQVLVELAQIEALKEHAAIEAQREKELSEYSTKVEETRQKINYLREVENSKELEAELAVTLSDVDVLQNELKSVREMDKRVPMDNGFQHPEDRIKKGEEDETLVMLRAVTEELEEAKKELGTVKEEGFQFMSSMDIIRNELKFVTKERAQLKKAEEKTELTVQSLNSKLLRAKSKLEAATAAEEKAKSIASNLSLSLEQLRTEAEAAKKEEELIFEETKAIKEEIQKTDGEIDLTEERLQAAMQELVTVKASEAQALENLRTLIENTMRERAAVSQQSSSITISKFEYEYLTGRATGAEELADKKVAAAQAWVEALKASEREILMKSELRHREGREMRVEEEQQVYQTERSLSAKRRVEGEITTWRQKRDKISRSKNAQLALPRKSPRKLTGDNDDFSPATRAKFRKSSSPGTHVTARSTSITLKKRRKVMPNLSKLFSGGDMKKKSKELRD</sequence>
<dbReference type="GO" id="GO:0005829">
    <property type="term" value="C:cytosol"/>
    <property type="evidence" value="ECO:0000318"/>
    <property type="project" value="GO_Central"/>
</dbReference>
<feature type="region of interest" description="Disordered" evidence="4">
    <location>
        <begin position="28"/>
        <end position="47"/>
    </location>
</feature>
<dbReference type="eggNOG" id="ENOG502QR0X">
    <property type="taxonomic scope" value="Eukaryota"/>
</dbReference>
<evidence type="ECO:0000256" key="4">
    <source>
        <dbReference type="SAM" id="MobiDB-lite"/>
    </source>
</evidence>
<dbReference type="PANTHER" id="PTHR32054:SF2">
    <property type="entry name" value="PROTEIN PLASTID MOVEMENT IMPAIRED 2"/>
    <property type="match status" value="1"/>
</dbReference>
<evidence type="ECO:0000256" key="1">
    <source>
        <dbReference type="ARBA" id="ARBA00005485"/>
    </source>
</evidence>
<gene>
    <name evidence="5" type="ORF">EUGRSUZ_F02791</name>
</gene>
<dbReference type="GO" id="GO:0009904">
    <property type="term" value="P:chloroplast accumulation movement"/>
    <property type="evidence" value="ECO:0000318"/>
    <property type="project" value="GO_Central"/>
</dbReference>
<dbReference type="AlphaFoldDB" id="A0A059BUI7"/>
<protein>
    <recommendedName>
        <fullName evidence="6">Protein PLASTID MOVEMENT IMPAIRED 2</fullName>
    </recommendedName>
</protein>